<comment type="caution">
    <text evidence="2">The sequence shown here is derived from an EMBL/GenBank/DDBJ whole genome shotgun (WGS) entry which is preliminary data.</text>
</comment>
<accession>A0ABR1WT07</accession>
<gene>
    <name evidence="2" type="ORF">PG994_001264</name>
</gene>
<reference evidence="2 3" key="1">
    <citation type="submission" date="2023-01" db="EMBL/GenBank/DDBJ databases">
        <title>Analysis of 21 Apiospora genomes using comparative genomics revels a genus with tremendous synthesis potential of carbohydrate active enzymes and secondary metabolites.</title>
        <authorList>
            <person name="Sorensen T."/>
        </authorList>
    </citation>
    <scope>NUCLEOTIDE SEQUENCE [LARGE SCALE GENOMIC DNA]</scope>
    <source>
        <strain evidence="2 3">CBS 135458</strain>
    </source>
</reference>
<name>A0ABR1WT07_9PEZI</name>
<evidence type="ECO:0000256" key="1">
    <source>
        <dbReference type="SAM" id="MobiDB-lite"/>
    </source>
</evidence>
<evidence type="ECO:0000313" key="3">
    <source>
        <dbReference type="Proteomes" id="UP001480595"/>
    </source>
</evidence>
<dbReference type="GeneID" id="92085736"/>
<dbReference type="Proteomes" id="UP001480595">
    <property type="component" value="Unassembled WGS sequence"/>
</dbReference>
<keyword evidence="3" id="KW-1185">Reference proteome</keyword>
<dbReference type="EMBL" id="JAQQWL010000002">
    <property type="protein sequence ID" value="KAK8086290.1"/>
    <property type="molecule type" value="Genomic_DNA"/>
</dbReference>
<feature type="compositionally biased region" description="Basic residues" evidence="1">
    <location>
        <begin position="1"/>
        <end position="11"/>
    </location>
</feature>
<feature type="region of interest" description="Disordered" evidence="1">
    <location>
        <begin position="1"/>
        <end position="58"/>
    </location>
</feature>
<feature type="region of interest" description="Disordered" evidence="1">
    <location>
        <begin position="210"/>
        <end position="235"/>
    </location>
</feature>
<feature type="compositionally biased region" description="Basic and acidic residues" evidence="1">
    <location>
        <begin position="40"/>
        <end position="58"/>
    </location>
</feature>
<protein>
    <submittedName>
        <fullName evidence="2">Uncharacterized protein</fullName>
    </submittedName>
</protein>
<dbReference type="RefSeq" id="XP_066720814.1">
    <property type="nucleotide sequence ID" value="XM_066852673.1"/>
</dbReference>
<proteinExistence type="predicted"/>
<sequence>MPPKRATKRKSAGGEPEERGNELAISQGSLSEPRSSTKRPKNEFGAKTKEDKAKEAAEWTDWFKRIQGNENTYYRREANRLFTNVRKSTKKSHEFLEGQVASLQPGEPETEPILENAYEIAASLRLEDSRKEGDDIFQQAQDALESCTSLLAWHKATEEALKSKAVDTSILATWKKDRSDVKELLAKGREHGGMITANYLAPGTFSPAGLNNDEAGEHEKKAASMFQGSQQTKSKDCWGPAALEQFEHFRSLVKSTLVAADADGHVAAERDGVSDSRRIQ</sequence>
<feature type="compositionally biased region" description="Polar residues" evidence="1">
    <location>
        <begin position="24"/>
        <end position="34"/>
    </location>
</feature>
<organism evidence="2 3">
    <name type="scientific">Apiospora phragmitis</name>
    <dbReference type="NCBI Taxonomy" id="2905665"/>
    <lineage>
        <taxon>Eukaryota</taxon>
        <taxon>Fungi</taxon>
        <taxon>Dikarya</taxon>
        <taxon>Ascomycota</taxon>
        <taxon>Pezizomycotina</taxon>
        <taxon>Sordariomycetes</taxon>
        <taxon>Xylariomycetidae</taxon>
        <taxon>Amphisphaeriales</taxon>
        <taxon>Apiosporaceae</taxon>
        <taxon>Apiospora</taxon>
    </lineage>
</organism>
<evidence type="ECO:0000313" key="2">
    <source>
        <dbReference type="EMBL" id="KAK8086290.1"/>
    </source>
</evidence>